<gene>
    <name evidence="5" type="ORF">HK105_205323</name>
</gene>
<evidence type="ECO:0000256" key="4">
    <source>
        <dbReference type="SAM" id="MobiDB-lite"/>
    </source>
</evidence>
<dbReference type="InterPro" id="IPR019810">
    <property type="entry name" value="Citrate_synthase_AS"/>
</dbReference>
<evidence type="ECO:0000256" key="3">
    <source>
        <dbReference type="RuleBase" id="RU000441"/>
    </source>
</evidence>
<dbReference type="Gene3D" id="1.10.580.10">
    <property type="entry name" value="Citrate Synthase, domain 1"/>
    <property type="match status" value="1"/>
</dbReference>
<dbReference type="PROSITE" id="PS00480">
    <property type="entry name" value="CITRATE_SYNTHASE"/>
    <property type="match status" value="1"/>
</dbReference>
<name>A0ABR4N6S2_9FUNG</name>
<accession>A0ABR4N6S2</accession>
<evidence type="ECO:0000256" key="2">
    <source>
        <dbReference type="ARBA" id="ARBA00022679"/>
    </source>
</evidence>
<dbReference type="EMBL" id="JADGIZ020000026">
    <property type="protein sequence ID" value="KAL2915216.1"/>
    <property type="molecule type" value="Genomic_DNA"/>
</dbReference>
<dbReference type="Proteomes" id="UP001527925">
    <property type="component" value="Unassembled WGS sequence"/>
</dbReference>
<comment type="caution">
    <text evidence="5">The sequence shown here is derived from an EMBL/GenBank/DDBJ whole genome shotgun (WGS) entry which is preliminary data.</text>
</comment>
<keyword evidence="6" id="KW-1185">Reference proteome</keyword>
<dbReference type="PANTHER" id="PTHR11739:SF4">
    <property type="entry name" value="CITRATE SYNTHASE, PEROXISOMAL"/>
    <property type="match status" value="1"/>
</dbReference>
<evidence type="ECO:0000313" key="5">
    <source>
        <dbReference type="EMBL" id="KAL2915216.1"/>
    </source>
</evidence>
<feature type="region of interest" description="Disordered" evidence="4">
    <location>
        <begin position="577"/>
        <end position="611"/>
    </location>
</feature>
<comment type="similarity">
    <text evidence="1 3">Belongs to the citrate synthase family.</text>
</comment>
<dbReference type="PANTHER" id="PTHR11739">
    <property type="entry name" value="CITRATE SYNTHASE"/>
    <property type="match status" value="1"/>
</dbReference>
<proteinExistence type="inferred from homology"/>
<organism evidence="5 6">
    <name type="scientific">Polyrhizophydium stewartii</name>
    <dbReference type="NCBI Taxonomy" id="2732419"/>
    <lineage>
        <taxon>Eukaryota</taxon>
        <taxon>Fungi</taxon>
        <taxon>Fungi incertae sedis</taxon>
        <taxon>Chytridiomycota</taxon>
        <taxon>Chytridiomycota incertae sedis</taxon>
        <taxon>Chytridiomycetes</taxon>
        <taxon>Rhizophydiales</taxon>
        <taxon>Rhizophydiales incertae sedis</taxon>
        <taxon>Polyrhizophydium</taxon>
    </lineage>
</organism>
<dbReference type="PRINTS" id="PR00143">
    <property type="entry name" value="CITRTSNTHASE"/>
</dbReference>
<dbReference type="InterPro" id="IPR002020">
    <property type="entry name" value="Citrate_synthase"/>
</dbReference>
<reference evidence="5 6" key="1">
    <citation type="submission" date="2023-09" db="EMBL/GenBank/DDBJ databases">
        <title>Pangenome analysis of Batrachochytrium dendrobatidis and related Chytrids.</title>
        <authorList>
            <person name="Yacoub M.N."/>
            <person name="Stajich J.E."/>
            <person name="James T.Y."/>
        </authorList>
    </citation>
    <scope>NUCLEOTIDE SEQUENCE [LARGE SCALE GENOMIC DNA]</scope>
    <source>
        <strain evidence="5 6">JEL0888</strain>
    </source>
</reference>
<dbReference type="Gene3D" id="1.10.230.10">
    <property type="entry name" value="Cytochrome P450-Terp, domain 2"/>
    <property type="match status" value="1"/>
</dbReference>
<sequence>MPDNTLTITDPATGTAVTVPIGPGAAIPATALAQFKITPTCPPAMAPTDRVPVRLFDPGFKNTAVCRSAISSADGDNGRLLYRGYDVAELVERADFLEVAFLLIRGRLPSKAEYEQWVFDVMHHTYLHAELEQQMHTFRYDAHPMGMVISTIASLSTFHPEANPALKGDALYMKPKIAPGKEPTDDEAARIASAEAARNRAIARILGKVPTIAANAYRHRQGRPYNSPMHNGRDYCENLLYMMDALNEPSYRPDPRLVKILNKVFILLAENGSNCSSVMIRHLASSGVDPYTALSGAAGALFGERKSAAVIEMLQKIGSVDKIDAFLELVKSGGSAAPGHRKSRVRLMGFGHRIYKTQDPRVRICKGLVLELFELMGKDSIGDLALALEAKALADPYFTERKLNPNIDYWTGLLFYTLRFPSDMFPVWMFIPRAAGMVAHLIESIDDPEFKIFRPRQIYIGENHRKYEDLGPVRRMSLRGEAPQPALDTNYVLSDPLAARRRGATTEAETIEEITTIHSALAEIARAIDNLELRTAEGDAKPGSDKAVDIEGLRAQLAQLNERQARLMSHAAAATSASSGSFPSRGLRQSAAQSPNLLAGSGSPRVIARHI</sequence>
<dbReference type="InterPro" id="IPR036969">
    <property type="entry name" value="Citrate_synthase_sf"/>
</dbReference>
<dbReference type="SUPFAM" id="SSF48256">
    <property type="entry name" value="Citrate synthase"/>
    <property type="match status" value="1"/>
</dbReference>
<dbReference type="Pfam" id="PF00285">
    <property type="entry name" value="Citrate_synt"/>
    <property type="match status" value="1"/>
</dbReference>
<evidence type="ECO:0000256" key="1">
    <source>
        <dbReference type="ARBA" id="ARBA00010566"/>
    </source>
</evidence>
<evidence type="ECO:0000313" key="6">
    <source>
        <dbReference type="Proteomes" id="UP001527925"/>
    </source>
</evidence>
<keyword evidence="2 3" id="KW-0808">Transferase</keyword>
<protein>
    <recommendedName>
        <fullName evidence="3">Citrate synthase</fullName>
    </recommendedName>
</protein>
<dbReference type="InterPro" id="IPR016142">
    <property type="entry name" value="Citrate_synth-like_lrg_a-sub"/>
</dbReference>
<dbReference type="InterPro" id="IPR016143">
    <property type="entry name" value="Citrate_synth-like_sm_a-sub"/>
</dbReference>